<sequence>MAQLEEEMVEIDLREYFNILMRRKWILVSLLLFAIVASGIISIYLPRIYQTSTLVMVKQDEGMSNLFSEQLSISGMGSQNNKVATYTEIIKSRRTLSLVIRELDLRNEEKNELISAKTLSNKISVSGGTETNLMTLTVNYPDPEMAKKIANTVIEKFKQENREMNQAALAGANKFIADQLEEVENKLKETENKLLQYKEGQGVILPEKQGEVTLEQLTDLESAQAKARIELQQSKASLRQVEKQLGKQSEEVVSNKTITDNPVVKQYRTQLANLEVQLAGLNEKYTEQHPQVKETKEKVSEIKKRLKSSVKEIVSSKTKTMNPFYNQLKQKLISLNTNIIAVTSQLEGYQEQIQEVEQELTALPAKELKLARLKRDLKIAENVYKMLRERKEEIQIQKAMKTSDVVVVDPAVIKPDPIKPNIKLNIVIAAVLALFVGVGVIFVLEYLDDSVKTEKEVEEITDLPVLGVIPYMDDIDHEQGYGRGDDIG</sequence>
<feature type="domain" description="Tyrosine-protein kinase G-rich" evidence="10">
    <location>
        <begin position="370"/>
        <end position="443"/>
    </location>
</feature>
<accession>A0A938XSD7</accession>
<protein>
    <submittedName>
        <fullName evidence="11">Polysaccharide chain length determinant protein (PEP-CTERM system associated)</fullName>
    </submittedName>
</protein>
<dbReference type="GO" id="GO:0004713">
    <property type="term" value="F:protein tyrosine kinase activity"/>
    <property type="evidence" value="ECO:0007669"/>
    <property type="project" value="TreeGrafter"/>
</dbReference>
<keyword evidence="5 8" id="KW-1133">Transmembrane helix</keyword>
<evidence type="ECO:0000256" key="4">
    <source>
        <dbReference type="ARBA" id="ARBA00022692"/>
    </source>
</evidence>
<feature type="domain" description="Polysaccharide chain length determinant N-terminal" evidence="9">
    <location>
        <begin position="10"/>
        <end position="103"/>
    </location>
</feature>
<evidence type="ECO:0000313" key="12">
    <source>
        <dbReference type="Proteomes" id="UP000774000"/>
    </source>
</evidence>
<keyword evidence="3" id="KW-1003">Cell membrane</keyword>
<comment type="subcellular location">
    <subcellularLocation>
        <location evidence="1">Cell membrane</location>
        <topology evidence="1">Multi-pass membrane protein</topology>
    </subcellularLocation>
</comment>
<evidence type="ECO:0000256" key="5">
    <source>
        <dbReference type="ARBA" id="ARBA00022989"/>
    </source>
</evidence>
<evidence type="ECO:0000259" key="9">
    <source>
        <dbReference type="Pfam" id="PF02706"/>
    </source>
</evidence>
<dbReference type="Pfam" id="PF02706">
    <property type="entry name" value="Wzz"/>
    <property type="match status" value="1"/>
</dbReference>
<feature type="transmembrane region" description="Helical" evidence="8">
    <location>
        <begin position="25"/>
        <end position="45"/>
    </location>
</feature>
<dbReference type="GO" id="GO:0005886">
    <property type="term" value="C:plasma membrane"/>
    <property type="evidence" value="ECO:0007669"/>
    <property type="project" value="UniProtKB-SubCell"/>
</dbReference>
<dbReference type="Pfam" id="PF13807">
    <property type="entry name" value="GNVR"/>
    <property type="match status" value="1"/>
</dbReference>
<dbReference type="EMBL" id="JAFBDQ010000008">
    <property type="protein sequence ID" value="MBM7556934.1"/>
    <property type="molecule type" value="Genomic_DNA"/>
</dbReference>
<dbReference type="InterPro" id="IPR050445">
    <property type="entry name" value="Bact_polysacc_biosynth/exp"/>
</dbReference>
<evidence type="ECO:0000313" key="11">
    <source>
        <dbReference type="EMBL" id="MBM7556934.1"/>
    </source>
</evidence>
<keyword evidence="12" id="KW-1185">Reference proteome</keyword>
<organism evidence="11 12">
    <name type="scientific">Halanaerobacter jeridensis</name>
    <dbReference type="NCBI Taxonomy" id="706427"/>
    <lineage>
        <taxon>Bacteria</taxon>
        <taxon>Bacillati</taxon>
        <taxon>Bacillota</taxon>
        <taxon>Clostridia</taxon>
        <taxon>Halanaerobiales</taxon>
        <taxon>Halobacteroidaceae</taxon>
        <taxon>Halanaerobacter</taxon>
    </lineage>
</organism>
<feature type="coiled-coil region" evidence="7">
    <location>
        <begin position="339"/>
        <end position="397"/>
    </location>
</feature>
<dbReference type="InterPro" id="IPR003856">
    <property type="entry name" value="LPS_length_determ_N"/>
</dbReference>
<gene>
    <name evidence="11" type="ORF">JOC47_001788</name>
</gene>
<name>A0A938XSD7_9FIRM</name>
<proteinExistence type="inferred from homology"/>
<evidence type="ECO:0000256" key="7">
    <source>
        <dbReference type="SAM" id="Coils"/>
    </source>
</evidence>
<dbReference type="InterPro" id="IPR032807">
    <property type="entry name" value="GNVR"/>
</dbReference>
<dbReference type="Proteomes" id="UP000774000">
    <property type="component" value="Unassembled WGS sequence"/>
</dbReference>
<evidence type="ECO:0000256" key="2">
    <source>
        <dbReference type="ARBA" id="ARBA00006683"/>
    </source>
</evidence>
<dbReference type="RefSeq" id="WP_204701704.1">
    <property type="nucleotide sequence ID" value="NZ_JAFBDQ010000008.1"/>
</dbReference>
<keyword evidence="4 8" id="KW-0812">Transmembrane</keyword>
<evidence type="ECO:0000256" key="3">
    <source>
        <dbReference type="ARBA" id="ARBA00022475"/>
    </source>
</evidence>
<feature type="coiled-coil region" evidence="7">
    <location>
        <begin position="147"/>
        <end position="200"/>
    </location>
</feature>
<evidence type="ECO:0000256" key="1">
    <source>
        <dbReference type="ARBA" id="ARBA00004651"/>
    </source>
</evidence>
<evidence type="ECO:0000256" key="8">
    <source>
        <dbReference type="SAM" id="Phobius"/>
    </source>
</evidence>
<keyword evidence="6 8" id="KW-0472">Membrane</keyword>
<evidence type="ECO:0000259" key="10">
    <source>
        <dbReference type="Pfam" id="PF13807"/>
    </source>
</evidence>
<keyword evidence="7" id="KW-0175">Coiled coil</keyword>
<comment type="similarity">
    <text evidence="2">Belongs to the CpsC/CapA family.</text>
</comment>
<feature type="transmembrane region" description="Helical" evidence="8">
    <location>
        <begin position="424"/>
        <end position="447"/>
    </location>
</feature>
<dbReference type="PANTHER" id="PTHR32309">
    <property type="entry name" value="TYROSINE-PROTEIN KINASE"/>
    <property type="match status" value="1"/>
</dbReference>
<reference evidence="11" key="1">
    <citation type="submission" date="2021-01" db="EMBL/GenBank/DDBJ databases">
        <title>Genomic Encyclopedia of Type Strains, Phase IV (KMG-IV): sequencing the most valuable type-strain genomes for metagenomic binning, comparative biology and taxonomic classification.</title>
        <authorList>
            <person name="Goeker M."/>
        </authorList>
    </citation>
    <scope>NUCLEOTIDE SEQUENCE</scope>
    <source>
        <strain evidence="11">DSM 23230</strain>
    </source>
</reference>
<feature type="coiled-coil region" evidence="7">
    <location>
        <begin position="224"/>
        <end position="312"/>
    </location>
</feature>
<evidence type="ECO:0000256" key="6">
    <source>
        <dbReference type="ARBA" id="ARBA00023136"/>
    </source>
</evidence>
<dbReference type="PANTHER" id="PTHR32309:SF13">
    <property type="entry name" value="FERRIC ENTEROBACTIN TRANSPORT PROTEIN FEPE"/>
    <property type="match status" value="1"/>
</dbReference>
<dbReference type="AlphaFoldDB" id="A0A938XSD7"/>
<comment type="caution">
    <text evidence="11">The sequence shown here is derived from an EMBL/GenBank/DDBJ whole genome shotgun (WGS) entry which is preliminary data.</text>
</comment>